<dbReference type="CDD" id="cd00093">
    <property type="entry name" value="HTH_XRE"/>
    <property type="match status" value="1"/>
</dbReference>
<keyword evidence="3" id="KW-1185">Reference proteome</keyword>
<accession>A0A2S9EYF9</accession>
<evidence type="ECO:0000259" key="1">
    <source>
        <dbReference type="PROSITE" id="PS50943"/>
    </source>
</evidence>
<dbReference type="Proteomes" id="UP000238045">
    <property type="component" value="Unassembled WGS sequence"/>
</dbReference>
<dbReference type="InterPro" id="IPR001387">
    <property type="entry name" value="Cro/C1-type_HTH"/>
</dbReference>
<sequence length="112" mass="12093">MQKQTNAIEIEESCGNVYEDIGLPDASEMQVKAQLAAKIGEILKARNLTQSQASVILGLSQPKVSEMLRGKFRGISEAKMLECLALLGRDVQIVISAAPASRVQGHIKVLFA</sequence>
<dbReference type="RefSeq" id="WP_105695526.1">
    <property type="nucleotide sequence ID" value="NZ_CP159260.1"/>
</dbReference>
<dbReference type="GO" id="GO:0003677">
    <property type="term" value="F:DNA binding"/>
    <property type="evidence" value="ECO:0007669"/>
    <property type="project" value="InterPro"/>
</dbReference>
<comment type="caution">
    <text evidence="2">The sequence shown here is derived from an EMBL/GenBank/DDBJ whole genome shotgun (WGS) entry which is preliminary data.</text>
</comment>
<protein>
    <submittedName>
        <fullName evidence="2">Transcriptional regulator</fullName>
    </submittedName>
</protein>
<name>A0A2S9EYF9_9PSED</name>
<dbReference type="Pfam" id="PF13744">
    <property type="entry name" value="HTH_37"/>
    <property type="match status" value="1"/>
</dbReference>
<reference evidence="2 3" key="1">
    <citation type="submission" date="2017-09" db="EMBL/GenBank/DDBJ databases">
        <title>Genomic, metabolic, and phenotypic characteristics of bacterial isolates from the natural microbiome of the model nematode Caenorhabditis elegans.</title>
        <authorList>
            <person name="Zimmermann J."/>
            <person name="Obeng N."/>
            <person name="Yang W."/>
            <person name="Obeng O."/>
            <person name="Kissoyan K."/>
            <person name="Pees B."/>
            <person name="Dirksen P."/>
            <person name="Hoppner M."/>
            <person name="Franke A."/>
            <person name="Rosenstiel P."/>
            <person name="Leippe M."/>
            <person name="Dierking K."/>
            <person name="Kaleta C."/>
            <person name="Schulenburg H."/>
        </authorList>
    </citation>
    <scope>NUCLEOTIDE SEQUENCE [LARGE SCALE GENOMIC DNA]</scope>
    <source>
        <strain evidence="2 3">MYb117</strain>
    </source>
</reference>
<dbReference type="AlphaFoldDB" id="A0A2S9EYF9"/>
<gene>
    <name evidence="2" type="ORF">CQZ99_04315</name>
</gene>
<dbReference type="InterPro" id="IPR010982">
    <property type="entry name" value="Lambda_DNA-bd_dom_sf"/>
</dbReference>
<dbReference type="EMBL" id="PCQL01000003">
    <property type="protein sequence ID" value="PRC22027.1"/>
    <property type="molecule type" value="Genomic_DNA"/>
</dbReference>
<dbReference type="PROSITE" id="PS50943">
    <property type="entry name" value="HTH_CROC1"/>
    <property type="match status" value="1"/>
</dbReference>
<evidence type="ECO:0000313" key="2">
    <source>
        <dbReference type="EMBL" id="PRC22027.1"/>
    </source>
</evidence>
<proteinExistence type="predicted"/>
<dbReference type="SUPFAM" id="SSF47413">
    <property type="entry name" value="lambda repressor-like DNA-binding domains"/>
    <property type="match status" value="1"/>
</dbReference>
<dbReference type="Gene3D" id="1.10.260.40">
    <property type="entry name" value="lambda repressor-like DNA-binding domains"/>
    <property type="match status" value="1"/>
</dbReference>
<dbReference type="SMART" id="SM00530">
    <property type="entry name" value="HTH_XRE"/>
    <property type="match status" value="1"/>
</dbReference>
<evidence type="ECO:0000313" key="3">
    <source>
        <dbReference type="Proteomes" id="UP000238045"/>
    </source>
</evidence>
<dbReference type="InterPro" id="IPR039554">
    <property type="entry name" value="HigA2-like_HTH"/>
</dbReference>
<organism evidence="2 3">
    <name type="scientific">Pseudomonas poae</name>
    <dbReference type="NCBI Taxonomy" id="200451"/>
    <lineage>
        <taxon>Bacteria</taxon>
        <taxon>Pseudomonadati</taxon>
        <taxon>Pseudomonadota</taxon>
        <taxon>Gammaproteobacteria</taxon>
        <taxon>Pseudomonadales</taxon>
        <taxon>Pseudomonadaceae</taxon>
        <taxon>Pseudomonas</taxon>
    </lineage>
</organism>
<feature type="domain" description="HTH cro/C1-type" evidence="1">
    <location>
        <begin position="39"/>
        <end position="94"/>
    </location>
</feature>